<dbReference type="PANTHER" id="PTHR33204">
    <property type="entry name" value="TRANSCRIPTIONAL REGULATOR, MARR FAMILY"/>
    <property type="match status" value="1"/>
</dbReference>
<evidence type="ECO:0000256" key="1">
    <source>
        <dbReference type="ARBA" id="ARBA00023015"/>
    </source>
</evidence>
<dbReference type="InterPro" id="IPR036390">
    <property type="entry name" value="WH_DNA-bd_sf"/>
</dbReference>
<dbReference type="PROSITE" id="PS51118">
    <property type="entry name" value="HTH_HXLR"/>
    <property type="match status" value="1"/>
</dbReference>
<comment type="caution">
    <text evidence="6">The sequence shown here is derived from an EMBL/GenBank/DDBJ whole genome shotgun (WGS) entry which is preliminary data.</text>
</comment>
<evidence type="ECO:0000313" key="6">
    <source>
        <dbReference type="EMBL" id="MCP9272055.1"/>
    </source>
</evidence>
<dbReference type="InterPro" id="IPR011991">
    <property type="entry name" value="ArsR-like_HTH"/>
</dbReference>
<name>A0ABT1M0D7_9MYCO</name>
<dbReference type="RefSeq" id="WP_255059234.1">
    <property type="nucleotide sequence ID" value="NZ_JANDBD010000003.1"/>
</dbReference>
<keyword evidence="7" id="KW-1185">Reference proteome</keyword>
<feature type="region of interest" description="Disordered" evidence="4">
    <location>
        <begin position="94"/>
        <end position="113"/>
    </location>
</feature>
<evidence type="ECO:0000256" key="2">
    <source>
        <dbReference type="ARBA" id="ARBA00023125"/>
    </source>
</evidence>
<proteinExistence type="predicted"/>
<dbReference type="Pfam" id="PF01638">
    <property type="entry name" value="HxlR"/>
    <property type="match status" value="1"/>
</dbReference>
<evidence type="ECO:0000256" key="3">
    <source>
        <dbReference type="ARBA" id="ARBA00023163"/>
    </source>
</evidence>
<sequence>MAHAVGLLGDRWTLLLVREALAGAERYEQFQTRLGMSDNTLSRKLRDLVQAGLLERTSEGARPVYRLTSAGADLASVLAVLGVWNQRWFAVPKPRRPPPPVVDAAESLGLSTV</sequence>
<keyword evidence="1" id="KW-0805">Transcription regulation</keyword>
<dbReference type="PANTHER" id="PTHR33204:SF18">
    <property type="entry name" value="TRANSCRIPTIONAL REGULATORY PROTEIN"/>
    <property type="match status" value="1"/>
</dbReference>
<reference evidence="6 7" key="1">
    <citation type="submission" date="2022-06" db="EMBL/GenBank/DDBJ databases">
        <title>Mycolicibacterium sp. CAU 1645 isolated from seawater.</title>
        <authorList>
            <person name="Kim W."/>
        </authorList>
    </citation>
    <scope>NUCLEOTIDE SEQUENCE [LARGE SCALE GENOMIC DNA]</scope>
    <source>
        <strain evidence="6 7">CAU 1645</strain>
    </source>
</reference>
<dbReference type="SUPFAM" id="SSF46785">
    <property type="entry name" value="Winged helix' DNA-binding domain"/>
    <property type="match status" value="1"/>
</dbReference>
<evidence type="ECO:0000256" key="4">
    <source>
        <dbReference type="SAM" id="MobiDB-lite"/>
    </source>
</evidence>
<feature type="domain" description="HTH hxlR-type" evidence="5">
    <location>
        <begin position="1"/>
        <end position="93"/>
    </location>
</feature>
<evidence type="ECO:0000313" key="7">
    <source>
        <dbReference type="Proteomes" id="UP001651690"/>
    </source>
</evidence>
<keyword evidence="2" id="KW-0238">DNA-binding</keyword>
<evidence type="ECO:0000259" key="5">
    <source>
        <dbReference type="PROSITE" id="PS51118"/>
    </source>
</evidence>
<dbReference type="InterPro" id="IPR036388">
    <property type="entry name" value="WH-like_DNA-bd_sf"/>
</dbReference>
<dbReference type="CDD" id="cd00090">
    <property type="entry name" value="HTH_ARSR"/>
    <property type="match status" value="1"/>
</dbReference>
<dbReference type="Proteomes" id="UP001651690">
    <property type="component" value="Unassembled WGS sequence"/>
</dbReference>
<organism evidence="6 7">
    <name type="scientific">Mycolicibacterium arenosum</name>
    <dbReference type="NCBI Taxonomy" id="2952157"/>
    <lineage>
        <taxon>Bacteria</taxon>
        <taxon>Bacillati</taxon>
        <taxon>Actinomycetota</taxon>
        <taxon>Actinomycetes</taxon>
        <taxon>Mycobacteriales</taxon>
        <taxon>Mycobacteriaceae</taxon>
        <taxon>Mycolicibacterium</taxon>
    </lineage>
</organism>
<accession>A0ABT1M0D7</accession>
<keyword evidence="3" id="KW-0804">Transcription</keyword>
<dbReference type="InterPro" id="IPR002577">
    <property type="entry name" value="HTH_HxlR"/>
</dbReference>
<protein>
    <submittedName>
        <fullName evidence="6">Helix-turn-helix transcriptional regulator</fullName>
    </submittedName>
</protein>
<dbReference type="Gene3D" id="1.10.10.10">
    <property type="entry name" value="Winged helix-like DNA-binding domain superfamily/Winged helix DNA-binding domain"/>
    <property type="match status" value="1"/>
</dbReference>
<dbReference type="EMBL" id="JANDBD010000003">
    <property type="protein sequence ID" value="MCP9272055.1"/>
    <property type="molecule type" value="Genomic_DNA"/>
</dbReference>
<gene>
    <name evidence="6" type="ORF">NM203_07635</name>
</gene>